<dbReference type="AlphaFoldDB" id="A0A2W5VXV9"/>
<dbReference type="InterPro" id="IPR025309">
    <property type="entry name" value="KTSC_dom"/>
</dbReference>
<reference evidence="2 3" key="1">
    <citation type="submission" date="2017-08" db="EMBL/GenBank/DDBJ databases">
        <title>Infants hospitalized years apart are colonized by the same room-sourced microbial strains.</title>
        <authorList>
            <person name="Brooks B."/>
            <person name="Olm M.R."/>
            <person name="Firek B.A."/>
            <person name="Baker R."/>
            <person name="Thomas B.C."/>
            <person name="Morowitz M.J."/>
            <person name="Banfield J.F."/>
        </authorList>
    </citation>
    <scope>NUCLEOTIDE SEQUENCE [LARGE SCALE GENOMIC DNA]</scope>
    <source>
        <strain evidence="2">S2_003_000_R2_14</strain>
    </source>
</reference>
<feature type="domain" description="KTSC" evidence="1">
    <location>
        <begin position="8"/>
        <end position="64"/>
    </location>
</feature>
<dbReference type="Proteomes" id="UP000249061">
    <property type="component" value="Unassembled WGS sequence"/>
</dbReference>
<evidence type="ECO:0000313" key="3">
    <source>
        <dbReference type="Proteomes" id="UP000249061"/>
    </source>
</evidence>
<sequence length="70" mass="8080">MRRHHVRSSGLRSVGYDERSSMLEVEFVNGHVYRYFAVPKAKFEALLSADSVGSYFNANIRERFPTQALK</sequence>
<name>A0A2W5VXV9_9BACT</name>
<protein>
    <submittedName>
        <fullName evidence="2">KTSC domain-containing protein</fullName>
    </submittedName>
</protein>
<comment type="caution">
    <text evidence="2">The sequence shown here is derived from an EMBL/GenBank/DDBJ whole genome shotgun (WGS) entry which is preliminary data.</text>
</comment>
<evidence type="ECO:0000313" key="2">
    <source>
        <dbReference type="EMBL" id="PZR15531.1"/>
    </source>
</evidence>
<organism evidence="2 3">
    <name type="scientific">Archangium gephyra</name>
    <dbReference type="NCBI Taxonomy" id="48"/>
    <lineage>
        <taxon>Bacteria</taxon>
        <taxon>Pseudomonadati</taxon>
        <taxon>Myxococcota</taxon>
        <taxon>Myxococcia</taxon>
        <taxon>Myxococcales</taxon>
        <taxon>Cystobacterineae</taxon>
        <taxon>Archangiaceae</taxon>
        <taxon>Archangium</taxon>
    </lineage>
</organism>
<dbReference type="EMBL" id="QFQP01000005">
    <property type="protein sequence ID" value="PZR15531.1"/>
    <property type="molecule type" value="Genomic_DNA"/>
</dbReference>
<gene>
    <name evidence="2" type="ORF">DI536_08765</name>
</gene>
<dbReference type="Pfam" id="PF13619">
    <property type="entry name" value="KTSC"/>
    <property type="match status" value="1"/>
</dbReference>
<accession>A0A2W5VXV9</accession>
<proteinExistence type="predicted"/>
<evidence type="ECO:0000259" key="1">
    <source>
        <dbReference type="Pfam" id="PF13619"/>
    </source>
</evidence>